<organism evidence="3 4">
    <name type="scientific">Duganella sacchari</name>
    <dbReference type="NCBI Taxonomy" id="551987"/>
    <lineage>
        <taxon>Bacteria</taxon>
        <taxon>Pseudomonadati</taxon>
        <taxon>Pseudomonadota</taxon>
        <taxon>Betaproteobacteria</taxon>
        <taxon>Burkholderiales</taxon>
        <taxon>Oxalobacteraceae</taxon>
        <taxon>Telluria group</taxon>
        <taxon>Duganella</taxon>
    </lineage>
</organism>
<dbReference type="Proteomes" id="UP000184339">
    <property type="component" value="Unassembled WGS sequence"/>
</dbReference>
<evidence type="ECO:0000313" key="4">
    <source>
        <dbReference type="Proteomes" id="UP000184339"/>
    </source>
</evidence>
<feature type="signal peptide" evidence="1">
    <location>
        <begin position="1"/>
        <end position="21"/>
    </location>
</feature>
<feature type="chain" id="PRO_5012929488" evidence="1">
    <location>
        <begin position="22"/>
        <end position="210"/>
    </location>
</feature>
<evidence type="ECO:0000313" key="3">
    <source>
        <dbReference type="EMBL" id="SHM76294.1"/>
    </source>
</evidence>
<keyword evidence="1" id="KW-0732">Signal</keyword>
<protein>
    <submittedName>
        <fullName evidence="3">PEP-CTERM protein-sorting domain-containing protein</fullName>
    </submittedName>
</protein>
<feature type="domain" description="Ice-binding protein C-terminal" evidence="2">
    <location>
        <begin position="173"/>
        <end position="196"/>
    </location>
</feature>
<evidence type="ECO:0000256" key="1">
    <source>
        <dbReference type="SAM" id="SignalP"/>
    </source>
</evidence>
<dbReference type="AlphaFoldDB" id="A0A1M7LE43"/>
<keyword evidence="4" id="KW-1185">Reference proteome</keyword>
<dbReference type="EMBL" id="FRCX01000002">
    <property type="protein sequence ID" value="SHM76294.1"/>
    <property type="molecule type" value="Genomic_DNA"/>
</dbReference>
<name>A0A1M7LE43_9BURK</name>
<reference evidence="4" key="1">
    <citation type="submission" date="2016-11" db="EMBL/GenBank/DDBJ databases">
        <authorList>
            <person name="Varghese N."/>
            <person name="Submissions S."/>
        </authorList>
    </citation>
    <scope>NUCLEOTIDE SEQUENCE [LARGE SCALE GENOMIC DNA]</scope>
    <source>
        <strain evidence="4">Sac-22</strain>
    </source>
</reference>
<dbReference type="InterPro" id="IPR013424">
    <property type="entry name" value="Ice-binding_C"/>
</dbReference>
<sequence length="210" mass="22299">MKKMMSILAAALMLLAGAAHADRYDAELNINKYGKVGASNGHVSFVLQSDGTVKGTLMSLSGQPFQFGFDSREHLLTRDYVLSTGDIKDIGALASSPDDIYSIGTLLGNFESGFTCYYCAKEISWTIAGKNGLALTSVKQVLGGDADADFALISSFGPGTKNVLYAGNGIYNPVPEPSTWGMMLLGLLLMASCRSRNSTQTRTFADPASL</sequence>
<proteinExistence type="predicted"/>
<accession>A0A1M7LE43</accession>
<dbReference type="NCBIfam" id="TIGR02595">
    <property type="entry name" value="PEP_CTERM"/>
    <property type="match status" value="1"/>
</dbReference>
<dbReference type="Pfam" id="PF07589">
    <property type="entry name" value="PEP-CTERM"/>
    <property type="match status" value="1"/>
</dbReference>
<evidence type="ECO:0000259" key="2">
    <source>
        <dbReference type="Pfam" id="PF07589"/>
    </source>
</evidence>
<gene>
    <name evidence="3" type="ORF">SAMN05192549_102439</name>
</gene>